<dbReference type="EMBL" id="JAJATZ010000003">
    <property type="protein sequence ID" value="MCB5198986.1"/>
    <property type="molecule type" value="Genomic_DNA"/>
</dbReference>
<keyword evidence="2" id="KW-1185">Reference proteome</keyword>
<accession>A0ABS8BTF2</accession>
<sequence>MSRRPSARLLQEGQVDPNKPEAGLVAAFCAAALSTRIEDPAEVLQNAVAHGIGHAALTDNFIADAVRRLGALWAEDRISWTDVTIGTARLQSLLRQMDKGIDAGLAKRPDAPRVMLVSGVDMAHTFGPMLLAHQMRRQGISVALSLETTPGTVCEIFGKTAPDAVFLTASHCDGVETLAQLVKEVRVFNSGIPIVVGGPLLCTETDIARLIGADFATSDLEKALTLCDLRILTARKFVNP</sequence>
<name>A0ABS8BTF2_9RHOB</name>
<dbReference type="SUPFAM" id="SSF52242">
    <property type="entry name" value="Cobalamin (vitamin B12)-binding domain"/>
    <property type="match status" value="1"/>
</dbReference>
<dbReference type="RefSeq" id="WP_090158277.1">
    <property type="nucleotide sequence ID" value="NZ_JAJATZ010000003.1"/>
</dbReference>
<proteinExistence type="predicted"/>
<dbReference type="Proteomes" id="UP001138961">
    <property type="component" value="Unassembled WGS sequence"/>
</dbReference>
<dbReference type="InterPro" id="IPR036724">
    <property type="entry name" value="Cobalamin-bd_sf"/>
</dbReference>
<evidence type="ECO:0000313" key="2">
    <source>
        <dbReference type="Proteomes" id="UP001138961"/>
    </source>
</evidence>
<dbReference type="Gene3D" id="3.40.50.280">
    <property type="entry name" value="Cobalamin-binding domain"/>
    <property type="match status" value="1"/>
</dbReference>
<organism evidence="1 2">
    <name type="scientific">Loktanella gaetbuli</name>
    <dbReference type="NCBI Taxonomy" id="2881335"/>
    <lineage>
        <taxon>Bacteria</taxon>
        <taxon>Pseudomonadati</taxon>
        <taxon>Pseudomonadota</taxon>
        <taxon>Alphaproteobacteria</taxon>
        <taxon>Rhodobacterales</taxon>
        <taxon>Roseobacteraceae</taxon>
        <taxon>Loktanella</taxon>
    </lineage>
</organism>
<gene>
    <name evidence="1" type="ORF">LGQ03_07015</name>
</gene>
<reference evidence="1" key="1">
    <citation type="submission" date="2021-10" db="EMBL/GenBank/DDBJ databases">
        <title>Loktanella gaetbuli sp. nov., isolated from a tidal flat.</title>
        <authorList>
            <person name="Park S."/>
            <person name="Yoon J.-H."/>
        </authorList>
    </citation>
    <scope>NUCLEOTIDE SEQUENCE</scope>
    <source>
        <strain evidence="1">TSTF-M6</strain>
    </source>
</reference>
<comment type="caution">
    <text evidence="1">The sequence shown here is derived from an EMBL/GenBank/DDBJ whole genome shotgun (WGS) entry which is preliminary data.</text>
</comment>
<protein>
    <submittedName>
        <fullName evidence="1">Cobalamin B12-binding domain-containing protein</fullName>
    </submittedName>
</protein>
<evidence type="ECO:0000313" key="1">
    <source>
        <dbReference type="EMBL" id="MCB5198986.1"/>
    </source>
</evidence>